<dbReference type="PATRIC" id="fig|1360.106.peg.1617"/>
<comment type="caution">
    <text evidence="1">The sequence shown here is derived from an EMBL/GenBank/DDBJ whole genome shotgun (WGS) entry which is preliminary data.</text>
</comment>
<protein>
    <submittedName>
        <fullName evidence="1">Uncharacterized protein</fullName>
    </submittedName>
</protein>
<gene>
    <name evidence="1" type="ORF">LMG8520_1503</name>
</gene>
<evidence type="ECO:0000313" key="1">
    <source>
        <dbReference type="EMBL" id="KSU09190.1"/>
    </source>
</evidence>
<name>A0A0V8D6I8_LACLL</name>
<sequence length="112" mass="12151">MIPAGKAIMGGLNDSLSNSFERVKSKISSMAGRISDNFDLGLPQVSAEYALATDSGYGNTQQVINNALNTQNQKTEINFNIEKAELSSDEDIEETGNKLAKNIERKTRGRLG</sequence>
<dbReference type="Proteomes" id="UP000054230">
    <property type="component" value="Unassembled WGS sequence"/>
</dbReference>
<proteinExistence type="predicted"/>
<reference evidence="2" key="1">
    <citation type="submission" date="2015-10" db="EMBL/GenBank/DDBJ databases">
        <title>Draft Genome Sequences of 11 Lactococcus lactis subspecies cremoris strains.</title>
        <authorList>
            <person name="Wels M."/>
            <person name="Backus L."/>
            <person name="Boekhorst J."/>
            <person name="Dijkstra A."/>
            <person name="Beerthuizen M."/>
            <person name="Kelly W."/>
            <person name="Siezen R."/>
            <person name="Bachmann H."/>
            <person name="Van Hijum S."/>
        </authorList>
    </citation>
    <scope>NUCLEOTIDE SEQUENCE [LARGE SCALE GENOMIC DNA]</scope>
    <source>
        <strain evidence="2">LMG8520</strain>
    </source>
</reference>
<dbReference type="EMBL" id="LKLP01000079">
    <property type="protein sequence ID" value="KSU09190.1"/>
    <property type="molecule type" value="Genomic_DNA"/>
</dbReference>
<dbReference type="RefSeq" id="WP_058209847.1">
    <property type="nucleotide sequence ID" value="NZ_LKLP01000079.1"/>
</dbReference>
<dbReference type="AlphaFoldDB" id="A0A0V8D6I8"/>
<accession>A0A0V8D6I8</accession>
<organism evidence="1 2">
    <name type="scientific">Lactococcus lactis subsp. lactis</name>
    <name type="common">Streptococcus lactis</name>
    <dbReference type="NCBI Taxonomy" id="1360"/>
    <lineage>
        <taxon>Bacteria</taxon>
        <taxon>Bacillati</taxon>
        <taxon>Bacillota</taxon>
        <taxon>Bacilli</taxon>
        <taxon>Lactobacillales</taxon>
        <taxon>Streptococcaceae</taxon>
        <taxon>Lactococcus</taxon>
    </lineage>
</organism>
<evidence type="ECO:0000313" key="2">
    <source>
        <dbReference type="Proteomes" id="UP000054230"/>
    </source>
</evidence>